<evidence type="ECO:0000313" key="2">
    <source>
        <dbReference type="Proteomes" id="UP000249467"/>
    </source>
</evidence>
<dbReference type="EMBL" id="QBML01000041">
    <property type="protein sequence ID" value="PZO36411.1"/>
    <property type="molecule type" value="Genomic_DNA"/>
</dbReference>
<sequence length="80" mass="9288">MEAVAEDLYTVQKIEAILKRLSPERLRVAADFLAYLDERESNDATEELLSIPNFKEDFQEALQDFEKGDVVSFKSIRRHV</sequence>
<evidence type="ECO:0008006" key="3">
    <source>
        <dbReference type="Google" id="ProtNLM"/>
    </source>
</evidence>
<dbReference type="AlphaFoldDB" id="A0A2W4XL62"/>
<dbReference type="Proteomes" id="UP000249467">
    <property type="component" value="Unassembled WGS sequence"/>
</dbReference>
<reference evidence="1 2" key="2">
    <citation type="submission" date="2018-06" db="EMBL/GenBank/DDBJ databases">
        <title>Metagenomic assembly of (sub)arctic Cyanobacteria and their associated microbiome from non-axenic cultures.</title>
        <authorList>
            <person name="Baurain D."/>
        </authorList>
    </citation>
    <scope>NUCLEOTIDE SEQUENCE [LARGE SCALE GENOMIC DNA]</scope>
    <source>
        <strain evidence="1">ULC066bin1</strain>
    </source>
</reference>
<reference evidence="1 2" key="1">
    <citation type="submission" date="2018-04" db="EMBL/GenBank/DDBJ databases">
        <authorList>
            <person name="Go L.Y."/>
            <person name="Mitchell J.A."/>
        </authorList>
    </citation>
    <scope>NUCLEOTIDE SEQUENCE [LARGE SCALE GENOMIC DNA]</scope>
    <source>
        <strain evidence="1">ULC066bin1</strain>
    </source>
</reference>
<proteinExistence type="predicted"/>
<name>A0A2W4XL62_9CYAN</name>
<protein>
    <recommendedName>
        <fullName evidence="3">DUF2281 domain-containing protein</fullName>
    </recommendedName>
</protein>
<comment type="caution">
    <text evidence="1">The sequence shown here is derived from an EMBL/GenBank/DDBJ whole genome shotgun (WGS) entry which is preliminary data.</text>
</comment>
<accession>A0A2W4XL62</accession>
<evidence type="ECO:0000313" key="1">
    <source>
        <dbReference type="EMBL" id="PZO36411.1"/>
    </source>
</evidence>
<gene>
    <name evidence="1" type="ORF">DCF19_21680</name>
</gene>
<dbReference type="Gene3D" id="1.10.1220.170">
    <property type="match status" value="1"/>
</dbReference>
<organism evidence="1 2">
    <name type="scientific">Pseudanabaena frigida</name>
    <dbReference type="NCBI Taxonomy" id="945775"/>
    <lineage>
        <taxon>Bacteria</taxon>
        <taxon>Bacillati</taxon>
        <taxon>Cyanobacteriota</taxon>
        <taxon>Cyanophyceae</taxon>
        <taxon>Pseudanabaenales</taxon>
        <taxon>Pseudanabaenaceae</taxon>
        <taxon>Pseudanabaena</taxon>
    </lineage>
</organism>